<evidence type="ECO:0000313" key="2">
    <source>
        <dbReference type="Proteomes" id="UP001157069"/>
    </source>
</evidence>
<gene>
    <name evidence="1" type="ORF">GCM10025869_27470</name>
</gene>
<name>A0ABQ6JV84_9MICO</name>
<comment type="caution">
    <text evidence="1">The sequence shown here is derived from an EMBL/GenBank/DDBJ whole genome shotgun (WGS) entry which is preliminary data.</text>
</comment>
<dbReference type="Proteomes" id="UP001157069">
    <property type="component" value="Unassembled WGS sequence"/>
</dbReference>
<reference evidence="2" key="1">
    <citation type="journal article" date="2019" name="Int. J. Syst. Evol. Microbiol.">
        <title>The Global Catalogue of Microorganisms (GCM) 10K type strain sequencing project: providing services to taxonomists for standard genome sequencing and annotation.</title>
        <authorList>
            <consortium name="The Broad Institute Genomics Platform"/>
            <consortium name="The Broad Institute Genome Sequencing Center for Infectious Disease"/>
            <person name="Wu L."/>
            <person name="Ma J."/>
        </authorList>
    </citation>
    <scope>NUCLEOTIDE SEQUENCE [LARGE SCALE GENOMIC DNA]</scope>
    <source>
        <strain evidence="2">NBRC 108755</strain>
    </source>
</reference>
<keyword evidence="2" id="KW-1185">Reference proteome</keyword>
<dbReference type="EMBL" id="BSVA01000001">
    <property type="protein sequence ID" value="GMA92218.1"/>
    <property type="molecule type" value="Genomic_DNA"/>
</dbReference>
<protein>
    <recommendedName>
        <fullName evidence="3">Ribosomally synthesized peptide with SipW-like signal peptide</fullName>
    </recommendedName>
</protein>
<proteinExistence type="predicted"/>
<accession>A0ABQ6JV84</accession>
<evidence type="ECO:0000313" key="1">
    <source>
        <dbReference type="EMBL" id="GMA92218.1"/>
    </source>
</evidence>
<evidence type="ECO:0008006" key="3">
    <source>
        <dbReference type="Google" id="ProtNLM"/>
    </source>
</evidence>
<dbReference type="RefSeq" id="WP_284300882.1">
    <property type="nucleotide sequence ID" value="NZ_BSVA01000001.1"/>
</dbReference>
<sequence length="223" mass="22210">MGGIRVEARRARSRNKALAIAAGGIVLAAGITVPSLAAWTDIEWVTGGAGNDAGVTASTFEVEQFAAGDADWGHYETEAGANVVDFSAQAAALSPGDTVYGYVRLRTVAGSLGGSLTLAADTAVVADTLSAALSYGARVMDDTTGCTAAAYATTGTELQAVGSALSASSGSTFSLAAAADASTPGTEQVVCFALTFPSAFADDTALQGDTVAPVWHFDAVSVS</sequence>
<organism evidence="1 2">
    <name type="scientific">Homoserinibacter gongjuensis</name>
    <dbReference type="NCBI Taxonomy" id="1162968"/>
    <lineage>
        <taxon>Bacteria</taxon>
        <taxon>Bacillati</taxon>
        <taxon>Actinomycetota</taxon>
        <taxon>Actinomycetes</taxon>
        <taxon>Micrococcales</taxon>
        <taxon>Microbacteriaceae</taxon>
        <taxon>Homoserinibacter</taxon>
    </lineage>
</organism>